<dbReference type="RefSeq" id="WP_090590392.1">
    <property type="nucleotide sequence ID" value="NZ_LT629688.1"/>
</dbReference>
<evidence type="ECO:0000256" key="2">
    <source>
        <dbReference type="ARBA" id="ARBA00022723"/>
    </source>
</evidence>
<evidence type="ECO:0000256" key="1">
    <source>
        <dbReference type="ARBA" id="ARBA00005568"/>
    </source>
</evidence>
<gene>
    <name evidence="5" type="ORF">SAMN04489747_0547</name>
</gene>
<dbReference type="GO" id="GO:0005737">
    <property type="term" value="C:cytoplasm"/>
    <property type="evidence" value="ECO:0007669"/>
    <property type="project" value="TreeGrafter"/>
</dbReference>
<organism evidence="5 6">
    <name type="scientific">Auraticoccus monumenti</name>
    <dbReference type="NCBI Taxonomy" id="675864"/>
    <lineage>
        <taxon>Bacteria</taxon>
        <taxon>Bacillati</taxon>
        <taxon>Actinomycetota</taxon>
        <taxon>Actinomycetes</taxon>
        <taxon>Propionibacteriales</taxon>
        <taxon>Propionibacteriaceae</taxon>
        <taxon>Auraticoccus</taxon>
    </lineage>
</organism>
<accession>A0A1G6T8V5</accession>
<proteinExistence type="inferred from homology"/>
<dbReference type="InterPro" id="IPR050251">
    <property type="entry name" value="HpcH-HpaI_aldolase"/>
</dbReference>
<dbReference type="GO" id="GO:0046872">
    <property type="term" value="F:metal ion binding"/>
    <property type="evidence" value="ECO:0007669"/>
    <property type="project" value="UniProtKB-KW"/>
</dbReference>
<sequence>MSGGGYDPVPTGEVSPAQSFATRLRARERVVGYWVTLDSPVATERLARLGYDYLVFDAQHGLLGYEGILRGLIAVDAAGRSAGVVRVGANDLYHVGRALDAGASTVIVPLVDDAEEAAAAVSHTRYAPLGGRSYGPMRSGLRIGPDPATAHEQVACVVMIETADGLANVEEICRVPNLAGVYIGPADLTLSLGGAHPADPSVAEEFEAALTRVREAAAAAGIAAGIHTDSGADAQRRLDEGFTFSTVSCDLVHLEQAALSHLDAIRR</sequence>
<dbReference type="InterPro" id="IPR005000">
    <property type="entry name" value="Aldolase/citrate-lyase_domain"/>
</dbReference>
<name>A0A1G6T8V5_9ACTN</name>
<dbReference type="Proteomes" id="UP000198546">
    <property type="component" value="Chromosome i"/>
</dbReference>
<dbReference type="EMBL" id="LT629688">
    <property type="protein sequence ID" value="SDD24976.1"/>
    <property type="molecule type" value="Genomic_DNA"/>
</dbReference>
<evidence type="ECO:0000259" key="4">
    <source>
        <dbReference type="Pfam" id="PF03328"/>
    </source>
</evidence>
<comment type="similarity">
    <text evidence="1">Belongs to the HpcH/HpaI aldolase family.</text>
</comment>
<keyword evidence="6" id="KW-1185">Reference proteome</keyword>
<dbReference type="PANTHER" id="PTHR30502">
    <property type="entry name" value="2-KETO-3-DEOXY-L-RHAMNONATE ALDOLASE"/>
    <property type="match status" value="1"/>
</dbReference>
<protein>
    <submittedName>
        <fullName evidence="5">4-hydroxy-2-oxoheptanedioate aldolase</fullName>
    </submittedName>
</protein>
<keyword evidence="3" id="KW-0456">Lyase</keyword>
<dbReference type="InterPro" id="IPR015813">
    <property type="entry name" value="Pyrv/PenolPyrv_kinase-like_dom"/>
</dbReference>
<evidence type="ECO:0000313" key="6">
    <source>
        <dbReference type="Proteomes" id="UP000198546"/>
    </source>
</evidence>
<dbReference type="Gene3D" id="3.20.20.60">
    <property type="entry name" value="Phosphoenolpyruvate-binding domains"/>
    <property type="match status" value="1"/>
</dbReference>
<dbReference type="AlphaFoldDB" id="A0A1G6T8V5"/>
<evidence type="ECO:0000313" key="5">
    <source>
        <dbReference type="EMBL" id="SDD24976.1"/>
    </source>
</evidence>
<dbReference type="OrthoDB" id="86160at2"/>
<dbReference type="InterPro" id="IPR040442">
    <property type="entry name" value="Pyrv_kinase-like_dom_sf"/>
</dbReference>
<dbReference type="SUPFAM" id="SSF51621">
    <property type="entry name" value="Phosphoenolpyruvate/pyruvate domain"/>
    <property type="match status" value="1"/>
</dbReference>
<keyword evidence="2" id="KW-0479">Metal-binding</keyword>
<evidence type="ECO:0000256" key="3">
    <source>
        <dbReference type="ARBA" id="ARBA00023239"/>
    </source>
</evidence>
<dbReference type="STRING" id="675864.SAMN04489747_0547"/>
<feature type="domain" description="HpcH/HpaI aldolase/citrate lyase" evidence="4">
    <location>
        <begin position="32"/>
        <end position="254"/>
    </location>
</feature>
<reference evidence="5 6" key="1">
    <citation type="submission" date="2016-10" db="EMBL/GenBank/DDBJ databases">
        <authorList>
            <person name="de Groot N.N."/>
        </authorList>
    </citation>
    <scope>NUCLEOTIDE SEQUENCE [LARGE SCALE GENOMIC DNA]</scope>
    <source>
        <strain evidence="5 6">MON 2.2</strain>
    </source>
</reference>
<dbReference type="Pfam" id="PF03328">
    <property type="entry name" value="HpcH_HpaI"/>
    <property type="match status" value="1"/>
</dbReference>
<dbReference type="GO" id="GO:0016832">
    <property type="term" value="F:aldehyde-lyase activity"/>
    <property type="evidence" value="ECO:0007669"/>
    <property type="project" value="TreeGrafter"/>
</dbReference>
<dbReference type="PANTHER" id="PTHR30502:SF0">
    <property type="entry name" value="PHOSPHOENOLPYRUVATE CARBOXYLASE FAMILY PROTEIN"/>
    <property type="match status" value="1"/>
</dbReference>